<dbReference type="EC" id="2.3.2.27" evidence="16"/>
<dbReference type="InterPro" id="IPR013766">
    <property type="entry name" value="Thioredoxin_domain"/>
</dbReference>
<dbReference type="PANTHER" id="PTHR12313">
    <property type="entry name" value="E3 UBIQUITIN-PROTEIN LIGASE RNF5-RELATED"/>
    <property type="match status" value="1"/>
</dbReference>
<dbReference type="GO" id="GO:0008270">
    <property type="term" value="F:zinc ion binding"/>
    <property type="evidence" value="ECO:0007669"/>
    <property type="project" value="UniProtKB-KW"/>
</dbReference>
<dbReference type="SUPFAM" id="SSF52833">
    <property type="entry name" value="Thioredoxin-like"/>
    <property type="match status" value="1"/>
</dbReference>
<dbReference type="InterPro" id="IPR045103">
    <property type="entry name" value="RNF5/RNF185-like"/>
</dbReference>
<feature type="compositionally biased region" description="Polar residues" evidence="17">
    <location>
        <begin position="291"/>
        <end position="306"/>
    </location>
</feature>
<feature type="transmembrane region" description="Helical" evidence="16">
    <location>
        <begin position="372"/>
        <end position="390"/>
    </location>
</feature>
<keyword evidence="12 16" id="KW-0472">Membrane</keyword>
<keyword evidence="14" id="KW-0676">Redox-active center</keyword>
<keyword evidence="5 16" id="KW-0808">Transferase</keyword>
<evidence type="ECO:0000256" key="12">
    <source>
        <dbReference type="ARBA" id="ARBA00023136"/>
    </source>
</evidence>
<evidence type="ECO:0000256" key="14">
    <source>
        <dbReference type="ARBA" id="ARBA00023284"/>
    </source>
</evidence>
<keyword evidence="16" id="KW-0812">Transmembrane</keyword>
<dbReference type="GO" id="GO:0061630">
    <property type="term" value="F:ubiquitin protein ligase activity"/>
    <property type="evidence" value="ECO:0007669"/>
    <property type="project" value="UniProtKB-UniRule"/>
</dbReference>
<dbReference type="InterPro" id="IPR017937">
    <property type="entry name" value="Thioredoxin_CS"/>
</dbReference>
<sequence length="391" mass="43945">MFFLLGFGGGVGCAWRETEAVKVFVSRSNLSNPVLWFNFLFFSVPTVTEETWDSLVLNATEPVVVEFWAPWCGPCRMFHPVISELAKQYAGRARCLKLNTDDSPVASRYGIRSIPTIMIFVNGEKKDAIIGAIIVNLSFLIQIYSGTSNQKNYIKKHDMAVDLHFQEQIEGSPIEKSKMFGDEGEDYLSGGFECNICLDLAHDPVVTFCGHLYCWPCIYKWIQLSENPDQWHPQCPVCKAEVSQRTLVPLYGRGQATKPSENNPPSEGMVIPQRPRSPRCGVHTPIEPTDSYPSRQNPRSHQSHSASYMAPPMLSVGGMATNVLHPMIGKTAYGRVFRNSSLTLYTYPINSYHLAGSSSLRLRRQQLHADKSLGRLYFFLFCCVVICLILL</sequence>
<evidence type="ECO:0000256" key="2">
    <source>
        <dbReference type="ARBA" id="ARBA00004308"/>
    </source>
</evidence>
<dbReference type="Pfam" id="PF00097">
    <property type="entry name" value="zf-C3HC4"/>
    <property type="match status" value="1"/>
</dbReference>
<dbReference type="InterPro" id="IPR017907">
    <property type="entry name" value="Znf_RING_CS"/>
</dbReference>
<evidence type="ECO:0000256" key="8">
    <source>
        <dbReference type="ARBA" id="ARBA00022786"/>
    </source>
</evidence>
<dbReference type="PROSITE" id="PS00194">
    <property type="entry name" value="THIOREDOXIN_1"/>
    <property type="match status" value="1"/>
</dbReference>
<evidence type="ECO:0000256" key="9">
    <source>
        <dbReference type="ARBA" id="ARBA00022833"/>
    </source>
</evidence>
<evidence type="ECO:0000259" key="19">
    <source>
        <dbReference type="PROSITE" id="PS51352"/>
    </source>
</evidence>
<evidence type="ECO:0000256" key="17">
    <source>
        <dbReference type="SAM" id="MobiDB-lite"/>
    </source>
</evidence>
<dbReference type="Gene3D" id="3.30.40.10">
    <property type="entry name" value="Zinc/RING finger domain, C3HC4 (zinc finger)"/>
    <property type="match status" value="1"/>
</dbReference>
<evidence type="ECO:0000313" key="21">
    <source>
        <dbReference type="Proteomes" id="UP001152561"/>
    </source>
</evidence>
<organism evidence="20 21">
    <name type="scientific">Anisodus acutangulus</name>
    <dbReference type="NCBI Taxonomy" id="402998"/>
    <lineage>
        <taxon>Eukaryota</taxon>
        <taxon>Viridiplantae</taxon>
        <taxon>Streptophyta</taxon>
        <taxon>Embryophyta</taxon>
        <taxon>Tracheophyta</taxon>
        <taxon>Spermatophyta</taxon>
        <taxon>Magnoliopsida</taxon>
        <taxon>eudicotyledons</taxon>
        <taxon>Gunneridae</taxon>
        <taxon>Pentapetalae</taxon>
        <taxon>asterids</taxon>
        <taxon>lamiids</taxon>
        <taxon>Solanales</taxon>
        <taxon>Solanaceae</taxon>
        <taxon>Solanoideae</taxon>
        <taxon>Hyoscyameae</taxon>
        <taxon>Anisodus</taxon>
    </lineage>
</organism>
<dbReference type="PROSITE" id="PS00518">
    <property type="entry name" value="ZF_RING_1"/>
    <property type="match status" value="1"/>
</dbReference>
<evidence type="ECO:0000256" key="5">
    <source>
        <dbReference type="ARBA" id="ARBA00022679"/>
    </source>
</evidence>
<dbReference type="SMART" id="SM00184">
    <property type="entry name" value="RING"/>
    <property type="match status" value="1"/>
</dbReference>
<dbReference type="InterPro" id="IPR001841">
    <property type="entry name" value="Znf_RING"/>
</dbReference>
<keyword evidence="6 16" id="KW-0479">Metal-binding</keyword>
<dbReference type="NCBIfam" id="TIGR01068">
    <property type="entry name" value="thioredoxin"/>
    <property type="match status" value="1"/>
</dbReference>
<dbReference type="FunFam" id="3.40.30.10:FF:000001">
    <property type="entry name" value="Thioredoxin"/>
    <property type="match status" value="1"/>
</dbReference>
<comment type="catalytic activity">
    <reaction evidence="1 16">
        <text>S-ubiquitinyl-[E2 ubiquitin-conjugating enzyme]-L-cysteine + [acceptor protein]-L-lysine = [E2 ubiquitin-conjugating enzyme]-L-cysteine + N(6)-ubiquitinyl-[acceptor protein]-L-lysine.</text>
        <dbReference type="EC" id="2.3.2.27"/>
    </reaction>
</comment>
<protein>
    <recommendedName>
        <fullName evidence="16">E3 ubiquitin-protein ligase RMA</fullName>
        <ecNumber evidence="16">2.3.2.27</ecNumber>
    </recommendedName>
    <alternativeName>
        <fullName evidence="16">Protein RING membrane-anchor</fullName>
    </alternativeName>
    <alternativeName>
        <fullName evidence="16">RING-type E3 ubiquitin transferase RMA</fullName>
    </alternativeName>
</protein>
<dbReference type="GO" id="GO:0006511">
    <property type="term" value="P:ubiquitin-dependent protein catabolic process"/>
    <property type="evidence" value="ECO:0007669"/>
    <property type="project" value="UniProtKB-UniRule"/>
</dbReference>
<evidence type="ECO:0000259" key="18">
    <source>
        <dbReference type="PROSITE" id="PS50089"/>
    </source>
</evidence>
<dbReference type="Pfam" id="PF00085">
    <property type="entry name" value="Thioredoxin"/>
    <property type="match status" value="1"/>
</dbReference>
<dbReference type="InterPro" id="IPR036249">
    <property type="entry name" value="Thioredoxin-like_sf"/>
</dbReference>
<evidence type="ECO:0000256" key="10">
    <source>
        <dbReference type="ARBA" id="ARBA00022946"/>
    </source>
</evidence>
<evidence type="ECO:0000256" key="11">
    <source>
        <dbReference type="ARBA" id="ARBA00022982"/>
    </source>
</evidence>
<evidence type="ECO:0000256" key="4">
    <source>
        <dbReference type="ARBA" id="ARBA00022448"/>
    </source>
</evidence>
<feature type="region of interest" description="Disordered" evidence="17">
    <location>
        <begin position="253"/>
        <end position="306"/>
    </location>
</feature>
<keyword evidence="11" id="KW-0249">Electron transport</keyword>
<gene>
    <name evidence="20" type="ORF">K7X08_022911</name>
</gene>
<evidence type="ECO:0000256" key="3">
    <source>
        <dbReference type="ARBA" id="ARBA00004906"/>
    </source>
</evidence>
<reference evidence="21" key="1">
    <citation type="journal article" date="2023" name="Proc. Natl. Acad. Sci. U.S.A.">
        <title>Genomic and structural basis for evolution of tropane alkaloid biosynthesis.</title>
        <authorList>
            <person name="Wanga Y.-J."/>
            <person name="Taina T."/>
            <person name="Yua J.-Y."/>
            <person name="Lia J."/>
            <person name="Xua B."/>
            <person name="Chenc J."/>
            <person name="D'Auriad J.C."/>
            <person name="Huanga J.-P."/>
            <person name="Huanga S.-X."/>
        </authorList>
    </citation>
    <scope>NUCLEOTIDE SEQUENCE [LARGE SCALE GENOMIC DNA]</scope>
    <source>
        <strain evidence="21">cv. KIB-2019</strain>
    </source>
</reference>
<dbReference type="InterPro" id="IPR018957">
    <property type="entry name" value="Znf_C3HC4_RING-type"/>
</dbReference>
<dbReference type="InterPro" id="IPR005746">
    <property type="entry name" value="Thioredoxin"/>
</dbReference>
<dbReference type="PRINTS" id="PR00421">
    <property type="entry name" value="THIOREDOXIN"/>
</dbReference>
<dbReference type="InterPro" id="IPR013083">
    <property type="entry name" value="Znf_RING/FYVE/PHD"/>
</dbReference>
<evidence type="ECO:0000256" key="13">
    <source>
        <dbReference type="ARBA" id="ARBA00023157"/>
    </source>
</evidence>
<proteinExistence type="predicted"/>
<comment type="pathway">
    <text evidence="3 16">Protein modification; protein ubiquitination.</text>
</comment>
<dbReference type="Proteomes" id="UP001152561">
    <property type="component" value="Unassembled WGS sequence"/>
</dbReference>
<dbReference type="OrthoDB" id="6270329at2759"/>
<dbReference type="Gene3D" id="3.40.30.10">
    <property type="entry name" value="Glutaredoxin"/>
    <property type="match status" value="1"/>
</dbReference>
<keyword evidence="16" id="KW-0256">Endoplasmic reticulum</keyword>
<feature type="domain" description="Thioredoxin" evidence="19">
    <location>
        <begin position="33"/>
        <end position="162"/>
    </location>
</feature>
<dbReference type="AlphaFoldDB" id="A0A9Q1MBH2"/>
<keyword evidence="9 16" id="KW-0862">Zinc</keyword>
<dbReference type="GO" id="GO:0005789">
    <property type="term" value="C:endoplasmic reticulum membrane"/>
    <property type="evidence" value="ECO:0007669"/>
    <property type="project" value="UniProtKB-SubCell"/>
</dbReference>
<dbReference type="CDD" id="cd02947">
    <property type="entry name" value="TRX_family"/>
    <property type="match status" value="1"/>
</dbReference>
<accession>A0A9Q1MBH2</accession>
<keyword evidence="8 16" id="KW-0833">Ubl conjugation pathway</keyword>
<comment type="caution">
    <text evidence="20">The sequence shown here is derived from an EMBL/GenBank/DDBJ whole genome shotgun (WGS) entry which is preliminary data.</text>
</comment>
<keyword evidence="10" id="KW-0809">Transit peptide</keyword>
<name>A0A9Q1MBH2_9SOLA</name>
<dbReference type="PROSITE" id="PS51352">
    <property type="entry name" value="THIOREDOXIN_2"/>
    <property type="match status" value="1"/>
</dbReference>
<dbReference type="EMBL" id="JAJAGQ010000008">
    <property type="protein sequence ID" value="KAJ8556153.1"/>
    <property type="molecule type" value="Genomic_DNA"/>
</dbReference>
<keyword evidence="4" id="KW-0813">Transport</keyword>
<comment type="domain">
    <text evidence="16">The RING-type zinc finger domain is responsible for E3 ligase activity.</text>
</comment>
<dbReference type="GO" id="GO:0015035">
    <property type="term" value="F:protein-disulfide reductase activity"/>
    <property type="evidence" value="ECO:0007669"/>
    <property type="project" value="InterPro"/>
</dbReference>
<feature type="domain" description="RING-type" evidence="18">
    <location>
        <begin position="194"/>
        <end position="239"/>
    </location>
</feature>
<evidence type="ECO:0000256" key="7">
    <source>
        <dbReference type="ARBA" id="ARBA00022771"/>
    </source>
</evidence>
<keyword evidence="13" id="KW-1015">Disulfide bond</keyword>
<comment type="subcellular location">
    <subcellularLocation>
        <location evidence="2">Endomembrane system</location>
    </subcellularLocation>
    <subcellularLocation>
        <location evidence="16">Endoplasmic reticulum membrane</location>
        <topology evidence="16">Single-pass type IV membrane protein</topology>
    </subcellularLocation>
</comment>
<comment type="function">
    <text evidence="16">E3 ubiquitin-protein ligase.</text>
</comment>
<evidence type="ECO:0000256" key="6">
    <source>
        <dbReference type="ARBA" id="ARBA00022723"/>
    </source>
</evidence>
<evidence type="ECO:0000256" key="15">
    <source>
        <dbReference type="PROSITE-ProRule" id="PRU00175"/>
    </source>
</evidence>
<evidence type="ECO:0000256" key="16">
    <source>
        <dbReference type="RuleBase" id="RU369090"/>
    </source>
</evidence>
<evidence type="ECO:0000313" key="20">
    <source>
        <dbReference type="EMBL" id="KAJ8556153.1"/>
    </source>
</evidence>
<evidence type="ECO:0000256" key="1">
    <source>
        <dbReference type="ARBA" id="ARBA00000900"/>
    </source>
</evidence>
<dbReference type="SUPFAM" id="SSF57850">
    <property type="entry name" value="RING/U-box"/>
    <property type="match status" value="1"/>
</dbReference>
<dbReference type="PROSITE" id="PS50089">
    <property type="entry name" value="ZF_RING_2"/>
    <property type="match status" value="1"/>
</dbReference>
<keyword evidence="7 15" id="KW-0863">Zinc-finger</keyword>
<keyword evidence="16" id="KW-1133">Transmembrane helix</keyword>
<keyword evidence="21" id="KW-1185">Reference proteome</keyword>